<accession>A0A5Y2QR60</accession>
<evidence type="ECO:0000256" key="1">
    <source>
        <dbReference type="SAM" id="Phobius"/>
    </source>
</evidence>
<keyword evidence="1" id="KW-1133">Transmembrane helix</keyword>
<evidence type="ECO:0000313" key="2">
    <source>
        <dbReference type="EMBL" id="ECF4924923.1"/>
    </source>
</evidence>
<dbReference type="EMBL" id="AAILJL010000041">
    <property type="protein sequence ID" value="ECF4924923.1"/>
    <property type="molecule type" value="Genomic_DNA"/>
</dbReference>
<organism evidence="2">
    <name type="scientific">Salmonella enterica subsp. arizonae</name>
    <dbReference type="NCBI Taxonomy" id="59203"/>
    <lineage>
        <taxon>Bacteria</taxon>
        <taxon>Pseudomonadati</taxon>
        <taxon>Pseudomonadota</taxon>
        <taxon>Gammaproteobacteria</taxon>
        <taxon>Enterobacterales</taxon>
        <taxon>Enterobacteriaceae</taxon>
        <taxon>Salmonella</taxon>
    </lineage>
</organism>
<gene>
    <name evidence="2" type="ORF">FLP03_22640</name>
</gene>
<keyword evidence="1" id="KW-0472">Membrane</keyword>
<dbReference type="AlphaFoldDB" id="A0A5Y2QR60"/>
<reference evidence="2" key="1">
    <citation type="submission" date="2019-07" db="EMBL/GenBank/DDBJ databases">
        <authorList>
            <consortium name="GenomeTrakr network: Whole genome sequencing for foodborne pathogen traceback"/>
        </authorList>
    </citation>
    <scope>NUCLEOTIDE SEQUENCE [LARGE SCALE GENOMIC DNA]</scope>
    <source>
        <strain evidence="2">FDA00014297</strain>
    </source>
</reference>
<protein>
    <submittedName>
        <fullName evidence="2">Uncharacterized protein</fullName>
    </submittedName>
</protein>
<sequence>MIFFLVSIFILLVVYFMTVKFLAYKNAIKKDFLWNGSQTCQLVTYLPNYTPYGIVGKILGLFSNQSFFIVLDDRGRELRSSAWRFWEYQFSDDMAPEWHGIYVTYPTNDGWSGWRIPECK</sequence>
<keyword evidence="1" id="KW-0812">Transmembrane</keyword>
<feature type="transmembrane region" description="Helical" evidence="1">
    <location>
        <begin position="6"/>
        <end position="24"/>
    </location>
</feature>
<comment type="caution">
    <text evidence="2">The sequence shown here is derived from an EMBL/GenBank/DDBJ whole genome shotgun (WGS) entry which is preliminary data.</text>
</comment>
<proteinExistence type="predicted"/>
<name>A0A5Y2QR60_SALER</name>
<dbReference type="Proteomes" id="UP000839641">
    <property type="component" value="Unassembled WGS sequence"/>
</dbReference>